<protein>
    <submittedName>
        <fullName evidence="3">Uncharacterized protein</fullName>
    </submittedName>
</protein>
<reference evidence="3 4" key="1">
    <citation type="submission" date="2011-04" db="EMBL/GenBank/DDBJ databases">
        <authorList>
            <person name="Muzny D."/>
            <person name="Qin X."/>
            <person name="Deng J."/>
            <person name="Jiang H."/>
            <person name="Liu Y."/>
            <person name="Qu J."/>
            <person name="Song X.-Z."/>
            <person name="Zhang L."/>
            <person name="Thornton R."/>
            <person name="Coyle M."/>
            <person name="Francisco L."/>
            <person name="Jackson L."/>
            <person name="Javaid M."/>
            <person name="Korchina V."/>
            <person name="Kovar C."/>
            <person name="Mata R."/>
            <person name="Mathew T."/>
            <person name="Ngo R."/>
            <person name="Nguyen L."/>
            <person name="Nguyen N."/>
            <person name="Okwuonu G."/>
            <person name="Ongeri F."/>
            <person name="Pham C."/>
            <person name="Simmons D."/>
            <person name="Wilczek-Boney K."/>
            <person name="Hale W."/>
            <person name="Jakkamsetti A."/>
            <person name="Pham P."/>
            <person name="Ruth R."/>
            <person name="San Lucas F."/>
            <person name="Warren J."/>
            <person name="Zhang J."/>
            <person name="Zhao Z."/>
            <person name="Zhou C."/>
            <person name="Zhu D."/>
            <person name="Lee S."/>
            <person name="Bess C."/>
            <person name="Blankenburg K."/>
            <person name="Forbes L."/>
            <person name="Fu Q."/>
            <person name="Gubbala S."/>
            <person name="Hirani K."/>
            <person name="Jayaseelan J.C."/>
            <person name="Lara F."/>
            <person name="Munidasa M."/>
            <person name="Palculict T."/>
            <person name="Patil S."/>
            <person name="Pu L.-L."/>
            <person name="Saada N."/>
            <person name="Tang L."/>
            <person name="Weissenberger G."/>
            <person name="Zhu Y."/>
            <person name="Hemphill L."/>
            <person name="Shang Y."/>
            <person name="Youmans B."/>
            <person name="Ayvaz T."/>
            <person name="Ross M."/>
            <person name="Santibanez J."/>
            <person name="Aqrawi P."/>
            <person name="Gross S."/>
            <person name="Joshi V."/>
            <person name="Fowler G."/>
            <person name="Nazareth L."/>
            <person name="Reid J."/>
            <person name="Worley K."/>
            <person name="Petrosino J."/>
            <person name="Highlander S."/>
            <person name="Gibbs R."/>
        </authorList>
    </citation>
    <scope>NUCLEOTIDE SEQUENCE [LARGE SCALE GENOMIC DNA]</scope>
    <source>
        <strain evidence="3 4">DSM 3688</strain>
    </source>
</reference>
<evidence type="ECO:0000313" key="3">
    <source>
        <dbReference type="EMBL" id="EGQ16552.1"/>
    </source>
</evidence>
<keyword evidence="1" id="KW-1133">Transmembrane helix</keyword>
<accession>F9D0M3</accession>
<reference evidence="5" key="2">
    <citation type="submission" date="2012-02" db="EMBL/GenBank/DDBJ databases">
        <title>Complete sequence of chromosome 1 of Prevotella dentalis DSM 3688.</title>
        <authorList>
            <person name="Lucas S."/>
            <person name="Copeland A."/>
            <person name="Lapidus A."/>
            <person name="Glavina del Rio T."/>
            <person name="Dalin E."/>
            <person name="Tice H."/>
            <person name="Bruce D."/>
            <person name="Goodwin L."/>
            <person name="Pitluck S."/>
            <person name="Peters L."/>
            <person name="Mikhailova N."/>
            <person name="Chertkov O."/>
            <person name="Kyrpides N."/>
            <person name="Mavromatis K."/>
            <person name="Ivanova N."/>
            <person name="Brettin T."/>
            <person name="Detter J.C."/>
            <person name="Han C."/>
            <person name="Larimer F."/>
            <person name="Land M."/>
            <person name="Hauser L."/>
            <person name="Markowitz V."/>
            <person name="Cheng J.-F."/>
            <person name="Hugenholtz P."/>
            <person name="Woyke T."/>
            <person name="Wu D."/>
            <person name="Gronow S."/>
            <person name="Wellnitz S."/>
            <person name="Brambilla E."/>
            <person name="Klenk H.-P."/>
            <person name="Eisen J.A."/>
        </authorList>
    </citation>
    <scope>NUCLEOTIDE SEQUENCE [LARGE SCALE GENOMIC DNA]</scope>
    <source>
        <strain evidence="5">ATCC 49559 / DSM 3688 / JCM 13448 / NCTC 12043 / ES 2772</strain>
    </source>
</reference>
<dbReference type="Proteomes" id="UP000007820">
    <property type="component" value="Unassembled WGS sequence"/>
</dbReference>
<keyword evidence="1" id="KW-0812">Transmembrane</keyword>
<evidence type="ECO:0000313" key="2">
    <source>
        <dbReference type="EMBL" id="AGB27756.1"/>
    </source>
</evidence>
<sequence>MTKGMKIAVLWLLVICGFASHSVCDMLPMFWGKDMAVVATDGNVDQGMMVFMMLLSFFVPVCGIFCSWQRAKALRITNAVLAVLIALFNIAHAVMELPSDNAGQYVVMPTMILIGLVLAWQSIQHVREGQR</sequence>
<dbReference type="KEGG" id="pdt:Prede_0374"/>
<reference evidence="2" key="3">
    <citation type="submission" date="2012-02" db="EMBL/GenBank/DDBJ databases">
        <title>Complete sequence of chromosome 1 of Prevotella dentalis DSM 3688.</title>
        <authorList>
            <consortium name="US DOE Joint Genome Institute (JGI-PGF)"/>
            <person name="Lucas S."/>
            <person name="Copeland A."/>
            <person name="Lapidus A."/>
            <person name="Glavina del Rio T."/>
            <person name="Dalin E."/>
            <person name="Tice H."/>
            <person name="Bruce D."/>
            <person name="Goodwin L."/>
            <person name="Pitluck S."/>
            <person name="Peters L."/>
            <person name="Mikhailova N."/>
            <person name="Chertkov O."/>
            <person name="Kyrpides N."/>
            <person name="Mavromatis K."/>
            <person name="Ivanova N."/>
            <person name="Brettin T."/>
            <person name="Detter J.C."/>
            <person name="Han C."/>
            <person name="Larimer F."/>
            <person name="Land M."/>
            <person name="Hauser L."/>
            <person name="Markowitz V."/>
            <person name="Cheng J.-F."/>
            <person name="Hugenholtz P."/>
            <person name="Woyke T."/>
            <person name="Wu D."/>
            <person name="Gronow S."/>
            <person name="Wellnitz S."/>
            <person name="Brambilla E."/>
            <person name="Klenk H.-P."/>
            <person name="Eisen J.A."/>
        </authorList>
    </citation>
    <scope>NUCLEOTIDE SEQUENCE</scope>
    <source>
        <strain evidence="2">DSM 3688</strain>
    </source>
</reference>
<feature type="transmembrane region" description="Helical" evidence="1">
    <location>
        <begin position="106"/>
        <end position="123"/>
    </location>
</feature>
<gene>
    <name evidence="2" type="ordered locus">Prede_0374</name>
    <name evidence="3" type="ORF">HMPREF9136_0401</name>
</gene>
<evidence type="ECO:0000313" key="5">
    <source>
        <dbReference type="Proteomes" id="UP000010862"/>
    </source>
</evidence>
<dbReference type="EMBL" id="AFPW01000006">
    <property type="protein sequence ID" value="EGQ16552.1"/>
    <property type="molecule type" value="Genomic_DNA"/>
</dbReference>
<evidence type="ECO:0000313" key="4">
    <source>
        <dbReference type="Proteomes" id="UP000007820"/>
    </source>
</evidence>
<feature type="transmembrane region" description="Helical" evidence="1">
    <location>
        <begin position="73"/>
        <end position="94"/>
    </location>
</feature>
<evidence type="ECO:0000256" key="1">
    <source>
        <dbReference type="SAM" id="Phobius"/>
    </source>
</evidence>
<dbReference type="Proteomes" id="UP000010862">
    <property type="component" value="Chromosome 1"/>
</dbReference>
<keyword evidence="5" id="KW-1185">Reference proteome</keyword>
<dbReference type="PATRIC" id="fig|908937.9.peg.390"/>
<dbReference type="EMBL" id="CP003368">
    <property type="protein sequence ID" value="AGB27756.1"/>
    <property type="molecule type" value="Genomic_DNA"/>
</dbReference>
<dbReference type="OrthoDB" id="1075236at2"/>
<organism evidence="3 4">
    <name type="scientific">Prevotella dentalis (strain ATCC 49559 / DSM 3688 / JCM 13448 / NCTC 12043 / ES 2772)</name>
    <name type="common">Mitsuokella dentalis</name>
    <dbReference type="NCBI Taxonomy" id="908937"/>
    <lineage>
        <taxon>Bacteria</taxon>
        <taxon>Pseudomonadati</taxon>
        <taxon>Bacteroidota</taxon>
        <taxon>Bacteroidia</taxon>
        <taxon>Bacteroidales</taxon>
        <taxon>Prevotellaceae</taxon>
        <taxon>Prevotella</taxon>
    </lineage>
</organism>
<keyword evidence="1" id="KW-0472">Membrane</keyword>
<dbReference type="STRING" id="908937.Prede_0374"/>
<name>F9D0M3_PREDD</name>
<dbReference type="HOGENOM" id="CLU_1738893_0_0_10"/>
<feature type="transmembrane region" description="Helical" evidence="1">
    <location>
        <begin position="48"/>
        <end position="66"/>
    </location>
</feature>
<proteinExistence type="predicted"/>
<dbReference type="AlphaFoldDB" id="F9D0M3"/>